<reference evidence="4" key="1">
    <citation type="journal article" date="2020" name="mSystems">
        <title>Genome- and Community-Level Interaction Insights into Carbon Utilization and Element Cycling Functions of Hydrothermarchaeota in Hydrothermal Sediment.</title>
        <authorList>
            <person name="Zhou Z."/>
            <person name="Liu Y."/>
            <person name="Xu W."/>
            <person name="Pan J."/>
            <person name="Luo Z.H."/>
            <person name="Li M."/>
        </authorList>
    </citation>
    <scope>NUCLEOTIDE SEQUENCE [LARGE SCALE GENOMIC DNA]</scope>
    <source>
        <strain evidence="4">SpSt-125</strain>
    </source>
</reference>
<feature type="coiled-coil region" evidence="1">
    <location>
        <begin position="156"/>
        <end position="183"/>
    </location>
</feature>
<organism evidence="4">
    <name type="scientific">Ignisphaera aggregans</name>
    <dbReference type="NCBI Taxonomy" id="334771"/>
    <lineage>
        <taxon>Archaea</taxon>
        <taxon>Thermoproteota</taxon>
        <taxon>Thermoprotei</taxon>
        <taxon>Desulfurococcales</taxon>
        <taxon>Desulfurococcaceae</taxon>
        <taxon>Ignisphaera</taxon>
    </lineage>
</organism>
<dbReference type="AlphaFoldDB" id="A0A7J2U481"/>
<gene>
    <name evidence="4" type="ORF">ENO26_08580</name>
</gene>
<evidence type="ECO:0000256" key="1">
    <source>
        <dbReference type="SAM" id="Coils"/>
    </source>
</evidence>
<keyword evidence="1" id="KW-0175">Coiled coil</keyword>
<accession>A0A7J2U481</accession>
<dbReference type="EMBL" id="DSEU01000059">
    <property type="protein sequence ID" value="HEM67598.1"/>
    <property type="molecule type" value="Genomic_DNA"/>
</dbReference>
<keyword evidence="3" id="KW-0472">Membrane</keyword>
<feature type="region of interest" description="Disordered" evidence="2">
    <location>
        <begin position="271"/>
        <end position="315"/>
    </location>
</feature>
<proteinExistence type="predicted"/>
<feature type="transmembrane region" description="Helical" evidence="3">
    <location>
        <begin position="12"/>
        <end position="30"/>
    </location>
</feature>
<keyword evidence="3" id="KW-1133">Transmembrane helix</keyword>
<evidence type="ECO:0000256" key="2">
    <source>
        <dbReference type="SAM" id="MobiDB-lite"/>
    </source>
</evidence>
<evidence type="ECO:0000256" key="3">
    <source>
        <dbReference type="SAM" id="Phobius"/>
    </source>
</evidence>
<sequence>MPSKFLRDPMLVASIAIIVSSILYLVFSFLPRPAVSVGINVLEEYVKAVTHLNKSSTAIAKRLAGFVADPGVSIGETYVNKDRIRIYLANITSIYGSQETFFAKVASNYLLIADASIDTLQALQIANRSVDTLKEALSLLAMCRVNDALNRFSVVEEDVTKAIENLSQALDNLQKVNTSLIAENHVPAVNMSRRRIESSLNSLLNAYILMKIAEMYRDEMETLCTNTTTLPIQTLQQLENEIKNVKPTGPLSPDISNTQNTLITLINKAIQQQQGQGGGRESCPCSSQHGGQGQVGQHSEGQGGGAGYAPPESDD</sequence>
<protein>
    <submittedName>
        <fullName evidence="4">Uncharacterized protein</fullName>
    </submittedName>
</protein>
<name>A0A7J2U481_9CREN</name>
<comment type="caution">
    <text evidence="4">The sequence shown here is derived from an EMBL/GenBank/DDBJ whole genome shotgun (WGS) entry which is preliminary data.</text>
</comment>
<evidence type="ECO:0000313" key="4">
    <source>
        <dbReference type="EMBL" id="HEM67598.1"/>
    </source>
</evidence>
<keyword evidence="3" id="KW-0812">Transmembrane</keyword>